<evidence type="ECO:0000256" key="6">
    <source>
        <dbReference type="ARBA" id="ARBA00049877"/>
    </source>
</evidence>
<dbReference type="InterPro" id="IPR001753">
    <property type="entry name" value="Enoyl-CoA_hydra/iso"/>
</dbReference>
<evidence type="ECO:0000313" key="9">
    <source>
        <dbReference type="Proteomes" id="UP001583186"/>
    </source>
</evidence>
<dbReference type="SUPFAM" id="SSF51569">
    <property type="entry name" value="Aldolase"/>
    <property type="match status" value="1"/>
</dbReference>
<dbReference type="Gene3D" id="3.90.226.10">
    <property type="entry name" value="2-enoyl-CoA Hydratase, Chain A, domain 1"/>
    <property type="match status" value="1"/>
</dbReference>
<gene>
    <name evidence="8" type="ORF">Sste5346_010385</name>
</gene>
<organism evidence="8 9">
    <name type="scientific">Sporothrix stenoceras</name>
    <dbReference type="NCBI Taxonomy" id="5173"/>
    <lineage>
        <taxon>Eukaryota</taxon>
        <taxon>Fungi</taxon>
        <taxon>Dikarya</taxon>
        <taxon>Ascomycota</taxon>
        <taxon>Pezizomycotina</taxon>
        <taxon>Sordariomycetes</taxon>
        <taxon>Sordariomycetidae</taxon>
        <taxon>Ophiostomatales</taxon>
        <taxon>Ophiostomataceae</taxon>
        <taxon>Sporothrix</taxon>
    </lineage>
</organism>
<dbReference type="InterPro" id="IPR029045">
    <property type="entry name" value="ClpP/crotonase-like_dom_sf"/>
</dbReference>
<keyword evidence="9" id="KW-1185">Reference proteome</keyword>
<keyword evidence="4" id="KW-0479">Metal-binding</keyword>
<dbReference type="EMBL" id="JAWCUI010000139">
    <property type="protein sequence ID" value="KAL1887174.1"/>
    <property type="molecule type" value="Genomic_DNA"/>
</dbReference>
<dbReference type="CDD" id="cd06558">
    <property type="entry name" value="crotonase-like"/>
    <property type="match status" value="1"/>
</dbReference>
<name>A0ABR3YGA8_9PEZI</name>
<proteinExistence type="inferred from homology"/>
<accession>A0ABR3YGA8</accession>
<protein>
    <recommendedName>
        <fullName evidence="3">hydroxymethylglutaryl-CoA lyase</fullName>
        <ecNumber evidence="3">4.1.3.4</ecNumber>
    </recommendedName>
</protein>
<comment type="caution">
    <text evidence="8">The sequence shown here is derived from an EMBL/GenBank/DDBJ whole genome shotgun (WGS) entry which is preliminary data.</text>
</comment>
<evidence type="ECO:0000256" key="4">
    <source>
        <dbReference type="ARBA" id="ARBA00022723"/>
    </source>
</evidence>
<evidence type="ECO:0000256" key="3">
    <source>
        <dbReference type="ARBA" id="ARBA00012910"/>
    </source>
</evidence>
<dbReference type="InterPro" id="IPR043594">
    <property type="entry name" value="HMGL"/>
</dbReference>
<keyword evidence="5" id="KW-0456">Lyase</keyword>
<sequence length="597" mass="63283">MARSPQPAVRIVEVGPRDGLQNIPDRVPTSTKIELIKRLAATGLTTIEATSVVSPKSVPQLADCRDILANGNVKQLLQDKSKRTLVLVPNIKGAEIAAQAGFNEVAVFVSATEGFSRANTRCSVAEGLKRACDVAKLFLSRPRTAVRGYVSCIFADPFDGPTEPAAVVRVARALLEAGCYEISLGDTLGVGTPHDVKQLLGVLKLHGIPLEKLAGHFHDTYGQALANIWEAYNNGIRVFDASVAGLGGCPFAPGAKGNASTEDVVYMFDHAGVSTGVNLGKLVDTGMWISKALGKPSNSRAGVALASAWSGPNKATQPQQKPLAWIEDTRQSTAGITVHRAGVNLRVIMDRPKNGNALTTQMIENLTALFQRVASDDSIRRMILTGAGRFFCTGMDLSSGGTPVGVSSSATDAQYERLTGLLNAIDTCPKTTIACLNGPAFGGGVGVAFSCDLRLCAPKAAITLSEAKLGLCPATISLPVVREFGIPFAREAMLTARTITATELFQRGLVARVGEIDQTLPDMLRVLSGVSSEASTMCKELVRTGWVYGGHPEQVAATKALFNEMMSPDAPGAWGVKQFQAGKKPNWDEYTGLRHKL</sequence>
<dbReference type="Gene3D" id="3.20.20.70">
    <property type="entry name" value="Aldolase class I"/>
    <property type="match status" value="1"/>
</dbReference>
<dbReference type="Pfam" id="PF00378">
    <property type="entry name" value="ECH_1"/>
    <property type="match status" value="1"/>
</dbReference>
<reference evidence="8 9" key="1">
    <citation type="journal article" date="2024" name="IMA Fungus">
        <title>IMA Genome - F19 : A genome assembly and annotation guide to empower mycologists, including annotated draft genome sequences of Ceratocystis pirilliformis, Diaporthe australafricana, Fusarium ophioides, Paecilomyces lecythidis, and Sporothrix stenoceras.</title>
        <authorList>
            <person name="Aylward J."/>
            <person name="Wilson A.M."/>
            <person name="Visagie C.M."/>
            <person name="Spraker J."/>
            <person name="Barnes I."/>
            <person name="Buitendag C."/>
            <person name="Ceriani C."/>
            <person name="Del Mar Angel L."/>
            <person name="du Plessis D."/>
            <person name="Fuchs T."/>
            <person name="Gasser K."/>
            <person name="Kramer D."/>
            <person name="Li W."/>
            <person name="Munsamy K."/>
            <person name="Piso A."/>
            <person name="Price J.L."/>
            <person name="Sonnekus B."/>
            <person name="Thomas C."/>
            <person name="van der Nest A."/>
            <person name="van Dijk A."/>
            <person name="van Heerden A."/>
            <person name="van Vuuren N."/>
            <person name="Yilmaz N."/>
            <person name="Duong T.A."/>
            <person name="van der Merwe N.A."/>
            <person name="Wingfield M.J."/>
            <person name="Wingfield B.D."/>
        </authorList>
    </citation>
    <scope>NUCLEOTIDE SEQUENCE [LARGE SCALE GENOMIC DNA]</scope>
    <source>
        <strain evidence="8 9">CMW 5346</strain>
    </source>
</reference>
<comment type="pathway">
    <text evidence="1">Metabolic intermediate metabolism; (S)-3-hydroxy-3-methylglutaryl-CoA degradation; acetoacetate from (S)-3-hydroxy-3-methylglutaryl-CoA: step 1/1.</text>
</comment>
<dbReference type="PANTHER" id="PTHR42738">
    <property type="entry name" value="HYDROXYMETHYLGLUTARYL-COA LYASE"/>
    <property type="match status" value="1"/>
</dbReference>
<dbReference type="PROSITE" id="PS50991">
    <property type="entry name" value="PYR_CT"/>
    <property type="match status" value="1"/>
</dbReference>
<dbReference type="NCBIfam" id="NF004283">
    <property type="entry name" value="PRK05692.1"/>
    <property type="match status" value="1"/>
</dbReference>
<dbReference type="Proteomes" id="UP001583186">
    <property type="component" value="Unassembled WGS sequence"/>
</dbReference>
<dbReference type="InterPro" id="IPR000891">
    <property type="entry name" value="PYR_CT"/>
</dbReference>
<evidence type="ECO:0000259" key="7">
    <source>
        <dbReference type="PROSITE" id="PS50991"/>
    </source>
</evidence>
<comment type="similarity">
    <text evidence="2">Belongs to the HMG-CoA lyase family.</text>
</comment>
<dbReference type="InterPro" id="IPR013785">
    <property type="entry name" value="Aldolase_TIM"/>
</dbReference>
<comment type="catalytic activity">
    <reaction evidence="6">
        <text>(3S)-3-hydroxy-3-methylglutaryl-CoA = acetoacetate + acetyl-CoA</text>
        <dbReference type="Rhea" id="RHEA:24404"/>
        <dbReference type="ChEBI" id="CHEBI:13705"/>
        <dbReference type="ChEBI" id="CHEBI:43074"/>
        <dbReference type="ChEBI" id="CHEBI:57288"/>
        <dbReference type="EC" id="4.1.3.4"/>
    </reaction>
</comment>
<evidence type="ECO:0000256" key="5">
    <source>
        <dbReference type="ARBA" id="ARBA00023239"/>
    </source>
</evidence>
<dbReference type="CDD" id="cd07938">
    <property type="entry name" value="DRE_TIM_HMGL"/>
    <property type="match status" value="1"/>
</dbReference>
<dbReference type="SUPFAM" id="SSF52096">
    <property type="entry name" value="ClpP/crotonase"/>
    <property type="match status" value="1"/>
</dbReference>
<feature type="domain" description="Pyruvate carboxyltransferase" evidence="7">
    <location>
        <begin position="9"/>
        <end position="283"/>
    </location>
</feature>
<evidence type="ECO:0000313" key="8">
    <source>
        <dbReference type="EMBL" id="KAL1887174.1"/>
    </source>
</evidence>
<dbReference type="PANTHER" id="PTHR42738:SF17">
    <property type="entry name" value="HYDROXYMETHYLGLUTARYL-COA LYASE"/>
    <property type="match status" value="1"/>
</dbReference>
<evidence type="ECO:0000256" key="1">
    <source>
        <dbReference type="ARBA" id="ARBA00005143"/>
    </source>
</evidence>
<evidence type="ECO:0000256" key="2">
    <source>
        <dbReference type="ARBA" id="ARBA00009405"/>
    </source>
</evidence>
<dbReference type="Pfam" id="PF00682">
    <property type="entry name" value="HMGL-like"/>
    <property type="match status" value="1"/>
</dbReference>
<dbReference type="EC" id="4.1.3.4" evidence="3"/>